<dbReference type="AlphaFoldDB" id="A0A2A6ZWS4"/>
<comment type="subcellular location">
    <subcellularLocation>
        <location evidence="1">Cell envelope</location>
    </subcellularLocation>
</comment>
<evidence type="ECO:0000313" key="8">
    <source>
        <dbReference type="Proteomes" id="UP000219901"/>
    </source>
</evidence>
<evidence type="ECO:0000256" key="5">
    <source>
        <dbReference type="SAM" id="SignalP"/>
    </source>
</evidence>
<organism evidence="7 8">
    <name type="scientific">Faecalibacterium prausnitzii</name>
    <dbReference type="NCBI Taxonomy" id="853"/>
    <lineage>
        <taxon>Bacteria</taxon>
        <taxon>Bacillati</taxon>
        <taxon>Bacillota</taxon>
        <taxon>Clostridia</taxon>
        <taxon>Eubacteriales</taxon>
        <taxon>Oscillospiraceae</taxon>
        <taxon>Faecalibacterium</taxon>
    </lineage>
</organism>
<evidence type="ECO:0000256" key="1">
    <source>
        <dbReference type="ARBA" id="ARBA00004196"/>
    </source>
</evidence>
<dbReference type="InterPro" id="IPR000914">
    <property type="entry name" value="SBP_5_dom"/>
</dbReference>
<dbReference type="GO" id="GO:0030313">
    <property type="term" value="C:cell envelope"/>
    <property type="evidence" value="ECO:0007669"/>
    <property type="project" value="UniProtKB-SubCell"/>
</dbReference>
<dbReference type="InterPro" id="IPR039424">
    <property type="entry name" value="SBP_5"/>
</dbReference>
<name>A0A2A6ZWS4_9FIRM</name>
<dbReference type="GO" id="GO:1904680">
    <property type="term" value="F:peptide transmembrane transporter activity"/>
    <property type="evidence" value="ECO:0007669"/>
    <property type="project" value="TreeGrafter"/>
</dbReference>
<dbReference type="GO" id="GO:0015833">
    <property type="term" value="P:peptide transport"/>
    <property type="evidence" value="ECO:0007669"/>
    <property type="project" value="TreeGrafter"/>
</dbReference>
<proteinExistence type="inferred from homology"/>
<reference evidence="7 8" key="1">
    <citation type="journal article" date="2017" name="Front. Microbiol.">
        <title>New Insights into the Diversity of the Genus Faecalibacterium.</title>
        <authorList>
            <person name="Benevides L."/>
            <person name="Burman S."/>
            <person name="Martin R."/>
            <person name="Robert V."/>
            <person name="Thomas M."/>
            <person name="Miquel S."/>
            <person name="Chain F."/>
            <person name="Sokol H."/>
            <person name="Bermudez-Humaran L.G."/>
            <person name="Morrison M."/>
            <person name="Langella P."/>
            <person name="Azevedo V.A."/>
            <person name="Chatel J.M."/>
            <person name="Soares S."/>
        </authorList>
    </citation>
    <scope>NUCLEOTIDE SEQUENCE [LARGE SCALE GENOMIC DNA]</scope>
    <source>
        <strain evidence="7 8">CNCM I 4546</strain>
    </source>
</reference>
<accession>A0A2A6ZWS4</accession>
<dbReference type="EMBL" id="NMTV01000071">
    <property type="protein sequence ID" value="PDX71320.1"/>
    <property type="molecule type" value="Genomic_DNA"/>
</dbReference>
<dbReference type="Gene3D" id="3.40.190.10">
    <property type="entry name" value="Periplasmic binding protein-like II"/>
    <property type="match status" value="1"/>
</dbReference>
<feature type="domain" description="Solute-binding protein family 5" evidence="6">
    <location>
        <begin position="77"/>
        <end position="227"/>
    </location>
</feature>
<evidence type="ECO:0000259" key="6">
    <source>
        <dbReference type="Pfam" id="PF00496"/>
    </source>
</evidence>
<dbReference type="PANTHER" id="PTHR30290:SF10">
    <property type="entry name" value="PERIPLASMIC OLIGOPEPTIDE-BINDING PROTEIN-RELATED"/>
    <property type="match status" value="1"/>
</dbReference>
<gene>
    <name evidence="7" type="ORF">CGS55_14145</name>
</gene>
<comment type="similarity">
    <text evidence="2">Belongs to the bacterial solute-binding protein 5 family.</text>
</comment>
<feature type="chain" id="PRO_5038815943" evidence="5">
    <location>
        <begin position="19"/>
        <end position="528"/>
    </location>
</feature>
<evidence type="ECO:0000313" key="7">
    <source>
        <dbReference type="EMBL" id="PDX71320.1"/>
    </source>
</evidence>
<dbReference type="PROSITE" id="PS51257">
    <property type="entry name" value="PROKAR_LIPOPROTEIN"/>
    <property type="match status" value="1"/>
</dbReference>
<dbReference type="Pfam" id="PF00496">
    <property type="entry name" value="SBP_bac_5"/>
    <property type="match status" value="1"/>
</dbReference>
<sequence length="528" mass="56544">MRLFFLKRWLRFTAAVLAAAFLFALTGCGSSTNSASFTWFVDSIPANLDPQVASGASDVIACENLYGTLVRKDPDGELVPELCEKWTVSSDGLTYTFTLKDGLTYAAAKGAVTEYDITAEDFVFAFRRIFRADTASPYAVEFSAIQNSAAVLAGLADESSLGVSANGALTLVFRLSERDDNFLAKLAMPGAAPCDEAFFESTRGTYGLTAKTTLASGSFYLYNWTANGLFLRRTVESPLVGSLRLVQDTSGSGKSAAQLIADGKCSAALDESGEATSLQTVSYSDTTWALLFNAAEGSVFQNQQLRQALAGIARENADVPSSGLYAAAKGLVPEGLTVDGLDYRETAGDPLPTIPEPKALYLAARQGMATSDFSGVTLLLPKNAGLGELADQINSAWQKECSLFFSVEEVEQDEFDARIAAGKYTIALAPIRAEGGSVYQMLQQFTAEGGSLTGYADTVYADRLALSAQQTGKDRCALLAQCERQLLESCTVVPLMAQQKRLLLANGVRDLVFDPFFPVLDLTWAKMS</sequence>
<feature type="signal peptide" evidence="5">
    <location>
        <begin position="1"/>
        <end position="18"/>
    </location>
</feature>
<protein>
    <submittedName>
        <fullName evidence="7">Pheromone-binding protein</fullName>
    </submittedName>
</protein>
<dbReference type="PANTHER" id="PTHR30290">
    <property type="entry name" value="PERIPLASMIC BINDING COMPONENT OF ABC TRANSPORTER"/>
    <property type="match status" value="1"/>
</dbReference>
<dbReference type="SUPFAM" id="SSF53850">
    <property type="entry name" value="Periplasmic binding protein-like II"/>
    <property type="match status" value="1"/>
</dbReference>
<dbReference type="Gene3D" id="3.10.105.10">
    <property type="entry name" value="Dipeptide-binding Protein, Domain 3"/>
    <property type="match status" value="1"/>
</dbReference>
<dbReference type="Gene3D" id="3.90.76.10">
    <property type="entry name" value="Dipeptide-binding Protein, Domain 1"/>
    <property type="match status" value="1"/>
</dbReference>
<keyword evidence="4 5" id="KW-0732">Signal</keyword>
<dbReference type="Proteomes" id="UP000219901">
    <property type="component" value="Unassembled WGS sequence"/>
</dbReference>
<keyword evidence="3" id="KW-0813">Transport</keyword>
<evidence type="ECO:0000256" key="3">
    <source>
        <dbReference type="ARBA" id="ARBA00022448"/>
    </source>
</evidence>
<evidence type="ECO:0000256" key="2">
    <source>
        <dbReference type="ARBA" id="ARBA00005695"/>
    </source>
</evidence>
<comment type="caution">
    <text evidence="7">The sequence shown here is derived from an EMBL/GenBank/DDBJ whole genome shotgun (WGS) entry which is preliminary data.</text>
</comment>
<evidence type="ECO:0000256" key="4">
    <source>
        <dbReference type="ARBA" id="ARBA00022729"/>
    </source>
</evidence>